<dbReference type="Gene3D" id="3.10.10.10">
    <property type="entry name" value="HIV Type 1 Reverse Transcriptase, subunit A, domain 1"/>
    <property type="match status" value="1"/>
</dbReference>
<dbReference type="InterPro" id="IPR041577">
    <property type="entry name" value="RT_RNaseH_2"/>
</dbReference>
<evidence type="ECO:0000259" key="8">
    <source>
        <dbReference type="Pfam" id="PF17919"/>
    </source>
</evidence>
<keyword evidence="9" id="KW-0695">RNA-directed DNA polymerase</keyword>
<dbReference type="Gene3D" id="3.10.20.370">
    <property type="match status" value="1"/>
</dbReference>
<dbReference type="SUPFAM" id="SSF56672">
    <property type="entry name" value="DNA/RNA polymerases"/>
    <property type="match status" value="1"/>
</dbReference>
<reference evidence="9" key="2">
    <citation type="submission" date="2022-01" db="EMBL/GenBank/DDBJ databases">
        <authorList>
            <person name="Yamashiro T."/>
            <person name="Shiraishi A."/>
            <person name="Satake H."/>
            <person name="Nakayama K."/>
        </authorList>
    </citation>
    <scope>NUCLEOTIDE SEQUENCE</scope>
</reference>
<dbReference type="CDD" id="cd09274">
    <property type="entry name" value="RNase_HI_RT_Ty3"/>
    <property type="match status" value="1"/>
</dbReference>
<gene>
    <name evidence="9" type="ORF">Tco_0626173</name>
</gene>
<keyword evidence="3" id="KW-0540">Nuclease</keyword>
<evidence type="ECO:0000256" key="6">
    <source>
        <dbReference type="SAM" id="MobiDB-lite"/>
    </source>
</evidence>
<feature type="compositionally biased region" description="Polar residues" evidence="6">
    <location>
        <begin position="45"/>
        <end position="56"/>
    </location>
</feature>
<keyword evidence="4" id="KW-0378">Hydrolase</keyword>
<keyword evidence="4" id="KW-0255">Endonuclease</keyword>
<dbReference type="Gene3D" id="2.40.70.10">
    <property type="entry name" value="Acid Proteases"/>
    <property type="match status" value="1"/>
</dbReference>
<protein>
    <submittedName>
        <fullName evidence="9">Reverse transcriptase domain-containing protein</fullName>
    </submittedName>
</protein>
<keyword evidence="2" id="KW-0548">Nucleotidyltransferase</keyword>
<organism evidence="9 10">
    <name type="scientific">Tanacetum coccineum</name>
    <dbReference type="NCBI Taxonomy" id="301880"/>
    <lineage>
        <taxon>Eukaryota</taxon>
        <taxon>Viridiplantae</taxon>
        <taxon>Streptophyta</taxon>
        <taxon>Embryophyta</taxon>
        <taxon>Tracheophyta</taxon>
        <taxon>Spermatophyta</taxon>
        <taxon>Magnoliopsida</taxon>
        <taxon>eudicotyledons</taxon>
        <taxon>Gunneridae</taxon>
        <taxon>Pentapetalae</taxon>
        <taxon>asterids</taxon>
        <taxon>campanulids</taxon>
        <taxon>Asterales</taxon>
        <taxon>Asteraceae</taxon>
        <taxon>Asteroideae</taxon>
        <taxon>Anthemideae</taxon>
        <taxon>Anthemidinae</taxon>
        <taxon>Tanacetum</taxon>
    </lineage>
</organism>
<dbReference type="InterPro" id="IPR000477">
    <property type="entry name" value="RT_dom"/>
</dbReference>
<dbReference type="Gene3D" id="3.30.70.270">
    <property type="match status" value="1"/>
</dbReference>
<accession>A0ABQ4WIU8</accession>
<keyword evidence="5" id="KW-0511">Multifunctional enzyme</keyword>
<reference evidence="9" key="1">
    <citation type="journal article" date="2022" name="Int. J. Mol. Sci.">
        <title>Draft Genome of Tanacetum Coccineum: Genomic Comparison of Closely Related Tanacetum-Family Plants.</title>
        <authorList>
            <person name="Yamashiro T."/>
            <person name="Shiraishi A."/>
            <person name="Nakayama K."/>
            <person name="Satake H."/>
        </authorList>
    </citation>
    <scope>NUCLEOTIDE SEQUENCE</scope>
</reference>
<evidence type="ECO:0000256" key="3">
    <source>
        <dbReference type="ARBA" id="ARBA00022722"/>
    </source>
</evidence>
<dbReference type="Proteomes" id="UP001151760">
    <property type="component" value="Unassembled WGS sequence"/>
</dbReference>
<dbReference type="EMBL" id="BQNB010008681">
    <property type="protein sequence ID" value="GJS52811.1"/>
    <property type="molecule type" value="Genomic_DNA"/>
</dbReference>
<evidence type="ECO:0000313" key="10">
    <source>
        <dbReference type="Proteomes" id="UP001151760"/>
    </source>
</evidence>
<sequence>MTRSTQNESLAIAGRNLFDAEAPSSNNTGANPPTPPKTLHEHSHPNPSGFQNPITLPTEQTGRIVDSLDIWLIKKTCTFQGLRNEDPFRHVKHYLSIFDNIQADGATRDTSRLHFFHFSLKGKAVDWLDRIPPTQIMTWDQLDDMSPPMNVSSISEAMQPTFRGRSHEADECKQNDPAEHVCLSGGDIYDDPSLLRFYQNDDTPPWGDIKRKKKGEDDPEWTIRSRFEDELANFMLEKKSHTKGIGEMLDQHRVSTQDPPFPAPSQLASANHTEGATKKEGPEDAEPSIIQEHVPRPSIFYQPSKSSNQPFPSRLKKQKKDDEDERLLSIFKQIHINLPFLEAMIHMPRDPRSLPQKEGDPGSFTLPCLIGSLAVKNALADLGASINLMPHYLFRRLRIFKLKPTKMSIQLADRSIKYPIGVCENLLVKVSKFIFRVKFVVLEMDEDELVPIILGRPFLATARAVIDVHEGKLSLRVGSETVTFNIRKSMKSKHSRDDYLYYADHTAKMIQEQWVDTVSHDGKWAEEEEEEDYNKVHAVSFYLGKKPIEPLEWKALENILKPLSVEPPKLELKELPKHLEYAFLQENNQLPVVISSALSIAEKARLLEVVKNHKGEIAWSIADIKGIYSSFCTHKILMEDEFKPSIQPQRRVNPNIKEVVKKEVIKILDARLIYPISDSHWVSHVQVVPKKGGMVIVKNQKDELIPQRTVTGWRVCIDYQKLNNVVWKDHFPLSFIDQMLELLVGHEYYCFLDEFSGYFQIPISPEDQEKTTFTCPYGTFAYKRMPFELCNAPATFQHCMTAISRKLIEDSMEVFMEDFSVFECIQAFDKLKRELMQASIMTKPDWSLAFKVMCDASDYAVGAVLGQKIDKHFKPVHYASKTMNEAQENYTTTEKELLVVVFAFDKFRQYMVLSKTIEFDIEIRDKKGSENLTADHLSRLENPNLGKLTKAEIRDLFLEERLMAISNKNNEPWYADYANYLASRVLPFRSTRQEKQKFFSDLRHYFWDEPFLFKQYADRIIRRCVAGDEATQILRQCHSEPSRGHHGITTSARKVFKAGFYWPHIFRDARNRLYGTFFLMKQKQIHPGSYRLHSSHDLEYQKPISDRGTHFCNYQMEKAMKRKDWSYKLDDALWAFRTAFKTPLGTTLFRIIYGKVCHLPVELEHKAYWAIKNCNLDLMKAGANWFLQINELDEMRLDAYESSISYKERTKRWHDKHIKAPTNYERGDKVLLFNSRLRLFPGKLKLRWYGPFLVYKDMKNSTIELYDEDGNEFIVNIQRVKLYQKGVLDTNKDN</sequence>
<evidence type="ECO:0000259" key="7">
    <source>
        <dbReference type="Pfam" id="PF00078"/>
    </source>
</evidence>
<feature type="region of interest" description="Disordered" evidence="6">
    <location>
        <begin position="253"/>
        <end position="319"/>
    </location>
</feature>
<evidence type="ECO:0000313" key="9">
    <source>
        <dbReference type="EMBL" id="GJS52811.1"/>
    </source>
</evidence>
<evidence type="ECO:0000256" key="4">
    <source>
        <dbReference type="ARBA" id="ARBA00022759"/>
    </source>
</evidence>
<evidence type="ECO:0000256" key="2">
    <source>
        <dbReference type="ARBA" id="ARBA00022695"/>
    </source>
</evidence>
<keyword evidence="1" id="KW-0808">Transferase</keyword>
<dbReference type="PANTHER" id="PTHR37984:SF5">
    <property type="entry name" value="PROTEIN NYNRIN-LIKE"/>
    <property type="match status" value="1"/>
</dbReference>
<dbReference type="Pfam" id="PF17919">
    <property type="entry name" value="RT_RNaseH_2"/>
    <property type="match status" value="1"/>
</dbReference>
<name>A0ABQ4WIU8_9ASTR</name>
<evidence type="ECO:0000256" key="5">
    <source>
        <dbReference type="ARBA" id="ARBA00023268"/>
    </source>
</evidence>
<dbReference type="InterPro" id="IPR050951">
    <property type="entry name" value="Retrovirus_Pol_polyprotein"/>
</dbReference>
<dbReference type="InterPro" id="IPR021109">
    <property type="entry name" value="Peptidase_aspartic_dom_sf"/>
</dbReference>
<feature type="compositionally biased region" description="Polar residues" evidence="6">
    <location>
        <begin position="301"/>
        <end position="311"/>
    </location>
</feature>
<dbReference type="GO" id="GO:0003964">
    <property type="term" value="F:RNA-directed DNA polymerase activity"/>
    <property type="evidence" value="ECO:0007669"/>
    <property type="project" value="UniProtKB-KW"/>
</dbReference>
<dbReference type="CDD" id="cd00303">
    <property type="entry name" value="retropepsin_like"/>
    <property type="match status" value="1"/>
</dbReference>
<dbReference type="CDD" id="cd01647">
    <property type="entry name" value="RT_LTR"/>
    <property type="match status" value="1"/>
</dbReference>
<dbReference type="InterPro" id="IPR043128">
    <property type="entry name" value="Rev_trsase/Diguanyl_cyclase"/>
</dbReference>
<comment type="caution">
    <text evidence="9">The sequence shown here is derived from an EMBL/GenBank/DDBJ whole genome shotgun (WGS) entry which is preliminary data.</text>
</comment>
<feature type="region of interest" description="Disordered" evidence="6">
    <location>
        <begin position="20"/>
        <end position="56"/>
    </location>
</feature>
<dbReference type="PANTHER" id="PTHR37984">
    <property type="entry name" value="PROTEIN CBG26694"/>
    <property type="match status" value="1"/>
</dbReference>
<dbReference type="Pfam" id="PF00078">
    <property type="entry name" value="RVT_1"/>
    <property type="match status" value="1"/>
</dbReference>
<evidence type="ECO:0000256" key="1">
    <source>
        <dbReference type="ARBA" id="ARBA00022679"/>
    </source>
</evidence>
<dbReference type="InterPro" id="IPR043502">
    <property type="entry name" value="DNA/RNA_pol_sf"/>
</dbReference>
<keyword evidence="10" id="KW-1185">Reference proteome</keyword>
<dbReference type="Gene3D" id="1.10.340.70">
    <property type="match status" value="1"/>
</dbReference>
<feature type="region of interest" description="Disordered" evidence="6">
    <location>
        <begin position="199"/>
        <end position="219"/>
    </location>
</feature>
<proteinExistence type="predicted"/>
<feature type="domain" description="Reverse transcriptase/retrotransposon-derived protein RNase H-like" evidence="8">
    <location>
        <begin position="823"/>
        <end position="915"/>
    </location>
</feature>
<feature type="domain" description="Reverse transcriptase" evidence="7">
    <location>
        <begin position="706"/>
        <end position="822"/>
    </location>
</feature>